<dbReference type="AlphaFoldDB" id="A0A9Q1GT76"/>
<comment type="caution">
    <text evidence="1">The sequence shown here is derived from an EMBL/GenBank/DDBJ whole genome shotgun (WGS) entry which is preliminary data.</text>
</comment>
<organism evidence="1 2">
    <name type="scientific">Carnegiea gigantea</name>
    <dbReference type="NCBI Taxonomy" id="171969"/>
    <lineage>
        <taxon>Eukaryota</taxon>
        <taxon>Viridiplantae</taxon>
        <taxon>Streptophyta</taxon>
        <taxon>Embryophyta</taxon>
        <taxon>Tracheophyta</taxon>
        <taxon>Spermatophyta</taxon>
        <taxon>Magnoliopsida</taxon>
        <taxon>eudicotyledons</taxon>
        <taxon>Gunneridae</taxon>
        <taxon>Pentapetalae</taxon>
        <taxon>Caryophyllales</taxon>
        <taxon>Cactineae</taxon>
        <taxon>Cactaceae</taxon>
        <taxon>Cactoideae</taxon>
        <taxon>Echinocereeae</taxon>
        <taxon>Carnegiea</taxon>
    </lineage>
</organism>
<proteinExistence type="predicted"/>
<protein>
    <submittedName>
        <fullName evidence="1">Uncharacterized protein</fullName>
    </submittedName>
</protein>
<dbReference type="EMBL" id="JAKOGI010001756">
    <property type="protein sequence ID" value="KAJ8424163.1"/>
    <property type="molecule type" value="Genomic_DNA"/>
</dbReference>
<name>A0A9Q1GT76_9CARY</name>
<reference evidence="1" key="1">
    <citation type="submission" date="2022-04" db="EMBL/GenBank/DDBJ databases">
        <title>Carnegiea gigantea Genome sequencing and assembly v2.</title>
        <authorList>
            <person name="Copetti D."/>
            <person name="Sanderson M.J."/>
            <person name="Burquez A."/>
            <person name="Wojciechowski M.F."/>
        </authorList>
    </citation>
    <scope>NUCLEOTIDE SEQUENCE</scope>
    <source>
        <strain evidence="1">SGP5-SGP5p</strain>
        <tissue evidence="1">Aerial part</tissue>
    </source>
</reference>
<keyword evidence="2" id="KW-1185">Reference proteome</keyword>
<gene>
    <name evidence="1" type="ORF">Cgig2_032098</name>
</gene>
<evidence type="ECO:0000313" key="2">
    <source>
        <dbReference type="Proteomes" id="UP001153076"/>
    </source>
</evidence>
<dbReference type="Proteomes" id="UP001153076">
    <property type="component" value="Unassembled WGS sequence"/>
</dbReference>
<sequence>MTDPPLYLLPPNHHSRLSFSVFLVATAAEKSLLTPNGCKMLPVAMNSRAEEEEARQTPPSLALHDTHALPLRGSFDGYITVALRGGLLGGDAWFGSGTYVIYDGGIPSDGKRKAIKVKRGPLFNSQKGQLVPSTTGTISNVAVDDFTAKEDSVIVGFDWGSECINDPSDKDGGRSIGVSSINALANLVFEDGMVDLGFVGNPFT</sequence>
<evidence type="ECO:0000313" key="1">
    <source>
        <dbReference type="EMBL" id="KAJ8424163.1"/>
    </source>
</evidence>
<accession>A0A9Q1GT76</accession>